<evidence type="ECO:0000256" key="1">
    <source>
        <dbReference type="ARBA" id="ARBA00022837"/>
    </source>
</evidence>
<dbReference type="InterPro" id="IPR002048">
    <property type="entry name" value="EF_hand_dom"/>
</dbReference>
<evidence type="ECO:0000259" key="2">
    <source>
        <dbReference type="PROSITE" id="PS50222"/>
    </source>
</evidence>
<evidence type="ECO:0000313" key="3">
    <source>
        <dbReference type="EMBL" id="OHT10513.1"/>
    </source>
</evidence>
<proteinExistence type="predicted"/>
<dbReference type="PROSITE" id="PS50222">
    <property type="entry name" value="EF_HAND_2"/>
    <property type="match status" value="1"/>
</dbReference>
<dbReference type="InterPro" id="IPR018247">
    <property type="entry name" value="EF_Hand_1_Ca_BS"/>
</dbReference>
<accession>A0A1J4KGM0</accession>
<sequence length="182" mass="20949">MDIDWESNNELLEVFKQSDVDKDGLLNEHELRQMLSDFDIDQQFAPSMLRVFSGTNHKTGVSLQDILDFFNVIMSGNIKHFFKMLFNAIDSNHDGLLESDDLVDFSSLVGDVLPVQAAKSIIDECDNDSDGSINFRNFWKWYKCCEKMAMSSEDDEDILMNMKMNNNTPYLFQKDINAPIHS</sequence>
<dbReference type="GO" id="GO:0005509">
    <property type="term" value="F:calcium ion binding"/>
    <property type="evidence" value="ECO:0007669"/>
    <property type="project" value="InterPro"/>
</dbReference>
<dbReference type="PROSITE" id="PS00018">
    <property type="entry name" value="EF_HAND_1"/>
    <property type="match status" value="2"/>
</dbReference>
<name>A0A1J4KGM0_9EUKA</name>
<evidence type="ECO:0000313" key="4">
    <source>
        <dbReference type="Proteomes" id="UP000179807"/>
    </source>
</evidence>
<gene>
    <name evidence="3" type="ORF">TRFO_20188</name>
</gene>
<organism evidence="3 4">
    <name type="scientific">Tritrichomonas foetus</name>
    <dbReference type="NCBI Taxonomy" id="1144522"/>
    <lineage>
        <taxon>Eukaryota</taxon>
        <taxon>Metamonada</taxon>
        <taxon>Parabasalia</taxon>
        <taxon>Tritrichomonadida</taxon>
        <taxon>Tritrichomonadidae</taxon>
        <taxon>Tritrichomonas</taxon>
    </lineage>
</organism>
<dbReference type="SUPFAM" id="SSF47473">
    <property type="entry name" value="EF-hand"/>
    <property type="match status" value="1"/>
</dbReference>
<dbReference type="Pfam" id="PF13202">
    <property type="entry name" value="EF-hand_5"/>
    <property type="match status" value="1"/>
</dbReference>
<dbReference type="EMBL" id="MLAK01000609">
    <property type="protein sequence ID" value="OHT10513.1"/>
    <property type="molecule type" value="Genomic_DNA"/>
</dbReference>
<dbReference type="InterPro" id="IPR011992">
    <property type="entry name" value="EF-hand-dom_pair"/>
</dbReference>
<dbReference type="Proteomes" id="UP000179807">
    <property type="component" value="Unassembled WGS sequence"/>
</dbReference>
<dbReference type="OrthoDB" id="293868at2759"/>
<dbReference type="RefSeq" id="XP_068363649.1">
    <property type="nucleotide sequence ID" value="XM_068501256.1"/>
</dbReference>
<keyword evidence="4" id="KW-1185">Reference proteome</keyword>
<dbReference type="SMART" id="SM00054">
    <property type="entry name" value="EFh"/>
    <property type="match status" value="3"/>
</dbReference>
<protein>
    <submittedName>
        <fullName evidence="3">EF hand family protein</fullName>
    </submittedName>
</protein>
<dbReference type="AlphaFoldDB" id="A0A1J4KGM0"/>
<dbReference type="Gene3D" id="1.10.238.10">
    <property type="entry name" value="EF-hand"/>
    <property type="match status" value="2"/>
</dbReference>
<dbReference type="Pfam" id="PF13499">
    <property type="entry name" value="EF-hand_7"/>
    <property type="match status" value="1"/>
</dbReference>
<reference evidence="3" key="1">
    <citation type="submission" date="2016-10" db="EMBL/GenBank/DDBJ databases">
        <authorList>
            <person name="Benchimol M."/>
            <person name="Almeida L.G."/>
            <person name="Vasconcelos A.T."/>
            <person name="Perreira-Neves A."/>
            <person name="Rosa I.A."/>
            <person name="Tasca T."/>
            <person name="Bogo M.R."/>
            <person name="de Souza W."/>
        </authorList>
    </citation>
    <scope>NUCLEOTIDE SEQUENCE [LARGE SCALE GENOMIC DNA]</scope>
    <source>
        <strain evidence="3">K</strain>
    </source>
</reference>
<comment type="caution">
    <text evidence="3">The sequence shown here is derived from an EMBL/GenBank/DDBJ whole genome shotgun (WGS) entry which is preliminary data.</text>
</comment>
<dbReference type="GeneID" id="94835960"/>
<dbReference type="VEuPathDB" id="TrichDB:TRFO_20188"/>
<feature type="domain" description="EF-hand" evidence="2">
    <location>
        <begin position="6"/>
        <end position="41"/>
    </location>
</feature>
<keyword evidence="1" id="KW-0106">Calcium</keyword>